<feature type="domain" description="TRF2/HOY1 PH-like" evidence="1">
    <location>
        <begin position="112"/>
        <end position="229"/>
    </location>
</feature>
<keyword evidence="3" id="KW-1185">Reference proteome</keyword>
<accession>A0A0D9YZK0</accession>
<sequence>MVQHQYVPRKRRAERSLAPAAPAAIFNVEAEEGRAGDVPLHKRVKEELQLQPPPPSLQDMHILDGSSPLGLRLRKSPSLLELIQMKLAMENTKKKDIKSRSLIASERVKASNFAADFLKIGTWECTSQYEGDLVAKCYFAKHKLVWEVLDAGLKRKIEIQWSDIIALKATCPENGIGTLDLVLARPPTFFKETDPQPRKHTLWQVASDFTGGQASINRRHILQCQSSLLSKNFEKLIQCDQRLNYLSLQPYMIDSPDGMKDDIANQQESFSRPINWGASDVDLQVDVSQELKSPHPNSLSQARSLSIDDLLSHLDDCIVEQKPAGNNPSLPISEASSNELLEKITQQLLSDSHVAPASDEKRVMARVGSLLSLLQKDAVPANLPKFEPNDSGKIGVVEVGISSALDMGIANGTNPPGISRKDSYEELLSNLFNISEDFDD</sequence>
<dbReference type="PANTHER" id="PTHR33494">
    <property type="entry name" value="OS02G0793800 PROTEIN"/>
    <property type="match status" value="1"/>
</dbReference>
<dbReference type="Pfam" id="PF24818">
    <property type="entry name" value="PH_TRF2_HOY1"/>
    <property type="match status" value="1"/>
</dbReference>
<dbReference type="InterPro" id="IPR057939">
    <property type="entry name" value="TRF2_HOY1_PH"/>
</dbReference>
<organism evidence="2">
    <name type="scientific">Oryza glumipatula</name>
    <dbReference type="NCBI Taxonomy" id="40148"/>
    <lineage>
        <taxon>Eukaryota</taxon>
        <taxon>Viridiplantae</taxon>
        <taxon>Streptophyta</taxon>
        <taxon>Embryophyta</taxon>
        <taxon>Tracheophyta</taxon>
        <taxon>Spermatophyta</taxon>
        <taxon>Magnoliopsida</taxon>
        <taxon>Liliopsida</taxon>
        <taxon>Poales</taxon>
        <taxon>Poaceae</taxon>
        <taxon>BOP clade</taxon>
        <taxon>Oryzoideae</taxon>
        <taxon>Oryzeae</taxon>
        <taxon>Oryzinae</taxon>
        <taxon>Oryza</taxon>
    </lineage>
</organism>
<dbReference type="AlphaFoldDB" id="A0A0D9YZK0"/>
<reference evidence="2" key="2">
    <citation type="submission" date="2018-05" db="EMBL/GenBank/DDBJ databases">
        <title>OgluRS3 (Oryza glumaepatula Reference Sequence Version 3).</title>
        <authorList>
            <person name="Zhang J."/>
            <person name="Kudrna D."/>
            <person name="Lee S."/>
            <person name="Talag J."/>
            <person name="Welchert J."/>
            <person name="Wing R.A."/>
        </authorList>
    </citation>
    <scope>NUCLEOTIDE SEQUENCE [LARGE SCALE GENOMIC DNA]</scope>
</reference>
<protein>
    <recommendedName>
        <fullName evidence="1">TRF2/HOY1 PH-like domain-containing protein</fullName>
    </recommendedName>
</protein>
<name>A0A0D9YZK0_9ORYZ</name>
<reference evidence="2" key="1">
    <citation type="submission" date="2015-04" db="UniProtKB">
        <authorList>
            <consortium name="EnsemblPlants"/>
        </authorList>
    </citation>
    <scope>IDENTIFICATION</scope>
</reference>
<dbReference type="EnsemblPlants" id="OGLUM02G36880.1">
    <property type="protein sequence ID" value="OGLUM02G36880.1"/>
    <property type="gene ID" value="OGLUM02G36880"/>
</dbReference>
<evidence type="ECO:0000259" key="1">
    <source>
        <dbReference type="Pfam" id="PF24818"/>
    </source>
</evidence>
<dbReference type="PANTHER" id="PTHR33494:SF1">
    <property type="entry name" value="C2H2-TYPE DOMAIN-CONTAINING PROTEIN-RELATED"/>
    <property type="match status" value="1"/>
</dbReference>
<dbReference type="Gramene" id="OGLUM02G36880.1">
    <property type="protein sequence ID" value="OGLUM02G36880.1"/>
    <property type="gene ID" value="OGLUM02G36880"/>
</dbReference>
<dbReference type="HOGENOM" id="CLU_028079_1_0_1"/>
<proteinExistence type="predicted"/>
<dbReference type="Proteomes" id="UP000026961">
    <property type="component" value="Chromosome 2"/>
</dbReference>
<evidence type="ECO:0000313" key="2">
    <source>
        <dbReference type="EnsemblPlants" id="OGLUM02G36880.1"/>
    </source>
</evidence>
<evidence type="ECO:0000313" key="3">
    <source>
        <dbReference type="Proteomes" id="UP000026961"/>
    </source>
</evidence>